<dbReference type="InterPro" id="IPR028896">
    <property type="entry name" value="GcvT/YgfZ/DmdA"/>
</dbReference>
<feature type="domain" description="FAD dependent oxidoreductase" evidence="3">
    <location>
        <begin position="17"/>
        <end position="374"/>
    </location>
</feature>
<evidence type="ECO:0000259" key="6">
    <source>
        <dbReference type="Pfam" id="PF16350"/>
    </source>
</evidence>
<keyword evidence="2" id="KW-0560">Oxidoreductase</keyword>
<keyword evidence="8" id="KW-1185">Reference proteome</keyword>
<reference evidence="7 8" key="1">
    <citation type="submission" date="2018-07" db="EMBL/GenBank/DDBJ databases">
        <title>Halioglobus sp. genome submission.</title>
        <authorList>
            <person name="Ye M.-Q."/>
            <person name="Du Z.-J."/>
        </authorList>
    </citation>
    <scope>NUCLEOTIDE SEQUENCE [LARGE SCALE GENOMIC DNA]</scope>
    <source>
        <strain evidence="7 8">U0301</strain>
    </source>
</reference>
<dbReference type="Pfam" id="PF08669">
    <property type="entry name" value="GCV_T_C"/>
    <property type="match status" value="1"/>
</dbReference>
<dbReference type="SUPFAM" id="SSF103025">
    <property type="entry name" value="Folate-binding domain"/>
    <property type="match status" value="1"/>
</dbReference>
<evidence type="ECO:0000313" key="8">
    <source>
        <dbReference type="Proteomes" id="UP000265509"/>
    </source>
</evidence>
<sequence length="825" mass="90257">MSDARTTSSNNLPSSARVVVIGGGIIGTSIAYHLAHMGCDDVVLLERDEITSGTTWHAAGLMVTYGSLSETATEMRKYSKALYARLEAETGQATGINHCGFIELATDRGRLEEYRRVSAFNRYCGVDVHELSAREVQELFPLARVDDVLAGFYVEDDGRVNPVDVTMALARGARMQGATLITGVAVTGINRHRGRVTGVTTDRGDIACEYVVNCAGMWARQLGEQHGVLIPNQAAEHYYLITEPVAGISRQWPVLEDPANYGYYREEVGGLMVGLFEPVAAPWRVEGIPDNFSFGELAPDWGRMTPFLESAMSRVPISLKSGIKKFFCGPESFTPDLAPIVGEAPELDNYFVAAGLNSIGILSAGGLGRIMAHWILNGRPDVDVTGFNIDRFHPYQGNPDYRRDRAVEALGTVYKCHYPTKAPATARNARRSALHERLVAAGACFSEASGWEAPSWYAPPGVEAAPGELSFGRMHWWPYWEREHRACRENVVLMDMSIMSKFLVQGRDAGTVLERISANRVNGATGVITYTQWLNDAGLLEADLTVTKLAEDKFLVVVTDTMHRHAETWMRRHIGDGEFAVITDITAGMTQINIQGPRSRALLQAVTSADLGNEAFPFRCARDIDIGYGRALCIRITYAGELGYELYIASDQAVNVYDRLVAEGANHGLVHAGLRALGSLRLEKGYRDYGHDIDNTDDAFAVGLGFAVALDKPGGFIGQQAAARQQAAGPSQRRLVQVLVEDPEPLLWQAEVIYRDDIAVGYVRAGSYGHTLGGAVGLAMIEPGETVDLQYLQSGHWEIDIAGLRYPCRCSLKPLYDPAMARIKA</sequence>
<feature type="domain" description="FAD dependent oxidoreductase central" evidence="6">
    <location>
        <begin position="377"/>
        <end position="432"/>
    </location>
</feature>
<dbReference type="EMBL" id="QRAN01000006">
    <property type="protein sequence ID" value="RLQ22446.1"/>
    <property type="molecule type" value="Genomic_DNA"/>
</dbReference>
<dbReference type="InterPro" id="IPR013977">
    <property type="entry name" value="GcvT_C"/>
</dbReference>
<dbReference type="Pfam" id="PF01571">
    <property type="entry name" value="GCV_T"/>
    <property type="match status" value="1"/>
</dbReference>
<dbReference type="GO" id="GO:0016491">
    <property type="term" value="F:oxidoreductase activity"/>
    <property type="evidence" value="ECO:0007669"/>
    <property type="project" value="UniProtKB-KW"/>
</dbReference>
<protein>
    <submittedName>
        <fullName evidence="7">FAD-dependent oxidoreductase</fullName>
    </submittedName>
</protein>
<evidence type="ECO:0000313" key="7">
    <source>
        <dbReference type="EMBL" id="RLQ22446.1"/>
    </source>
</evidence>
<dbReference type="SUPFAM" id="SSF51905">
    <property type="entry name" value="FAD/NAD(P)-binding domain"/>
    <property type="match status" value="1"/>
</dbReference>
<gene>
    <name evidence="7" type="ORF">DWB85_07450</name>
</gene>
<accession>A0A3L7DZ03</accession>
<dbReference type="InterPro" id="IPR036188">
    <property type="entry name" value="FAD/NAD-bd_sf"/>
</dbReference>
<comment type="similarity">
    <text evidence="1">Belongs to the GcvT family.</text>
</comment>
<name>A0A3L7DZ03_9GAMM</name>
<comment type="caution">
    <text evidence="7">The sequence shown here is derived from an EMBL/GenBank/DDBJ whole genome shotgun (WGS) entry which is preliminary data.</text>
</comment>
<dbReference type="InterPro" id="IPR006222">
    <property type="entry name" value="GCVT_N"/>
</dbReference>
<evidence type="ECO:0000259" key="4">
    <source>
        <dbReference type="Pfam" id="PF01571"/>
    </source>
</evidence>
<dbReference type="Pfam" id="PF16350">
    <property type="entry name" value="FAO_M"/>
    <property type="match status" value="1"/>
</dbReference>
<dbReference type="InterPro" id="IPR032503">
    <property type="entry name" value="FAO_M"/>
</dbReference>
<evidence type="ECO:0000256" key="2">
    <source>
        <dbReference type="ARBA" id="ARBA00023002"/>
    </source>
</evidence>
<dbReference type="PANTHER" id="PTHR43757">
    <property type="entry name" value="AMINOMETHYLTRANSFERASE"/>
    <property type="match status" value="1"/>
</dbReference>
<dbReference type="SUPFAM" id="SSF101790">
    <property type="entry name" value="Aminomethyltransferase beta-barrel domain"/>
    <property type="match status" value="1"/>
</dbReference>
<dbReference type="RefSeq" id="WP_117953587.1">
    <property type="nucleotide sequence ID" value="NZ_QRAN01000006.1"/>
</dbReference>
<dbReference type="OrthoDB" id="5287468at2"/>
<dbReference type="InterPro" id="IPR029043">
    <property type="entry name" value="GcvT/YgfZ_C"/>
</dbReference>
<dbReference type="Gene3D" id="3.30.70.1400">
    <property type="entry name" value="Aminomethyltransferase beta-barrel domains"/>
    <property type="match status" value="1"/>
</dbReference>
<dbReference type="InterPro" id="IPR006076">
    <property type="entry name" value="FAD-dep_OxRdtase"/>
</dbReference>
<dbReference type="Gene3D" id="3.50.50.60">
    <property type="entry name" value="FAD/NAD(P)-binding domain"/>
    <property type="match status" value="1"/>
</dbReference>
<proteinExistence type="inferred from homology"/>
<dbReference type="InterPro" id="IPR027266">
    <property type="entry name" value="TrmE/GcvT-like"/>
</dbReference>
<dbReference type="PANTHER" id="PTHR43757:SF15">
    <property type="entry name" value="PYRUVATE DEHYDROGENASE PHOSPHATASE REGULATORY SUBUNIT, MITOCHONDRIAL-LIKE"/>
    <property type="match status" value="1"/>
</dbReference>
<dbReference type="Gene3D" id="3.30.1360.120">
    <property type="entry name" value="Probable tRNA modification gtpase trme, domain 1"/>
    <property type="match status" value="1"/>
</dbReference>
<feature type="domain" description="GCVT N-terminal" evidence="4">
    <location>
        <begin position="434"/>
        <end position="712"/>
    </location>
</feature>
<organism evidence="7 8">
    <name type="scientific">Seongchinamella sediminis</name>
    <dbReference type="NCBI Taxonomy" id="2283635"/>
    <lineage>
        <taxon>Bacteria</taxon>
        <taxon>Pseudomonadati</taxon>
        <taxon>Pseudomonadota</taxon>
        <taxon>Gammaproteobacteria</taxon>
        <taxon>Cellvibrionales</taxon>
        <taxon>Halieaceae</taxon>
        <taxon>Seongchinamella</taxon>
    </lineage>
</organism>
<dbReference type="SUPFAM" id="SSF54373">
    <property type="entry name" value="FAD-linked reductases, C-terminal domain"/>
    <property type="match status" value="1"/>
</dbReference>
<dbReference type="AlphaFoldDB" id="A0A3L7DZ03"/>
<dbReference type="Proteomes" id="UP000265509">
    <property type="component" value="Unassembled WGS sequence"/>
</dbReference>
<evidence type="ECO:0000259" key="5">
    <source>
        <dbReference type="Pfam" id="PF08669"/>
    </source>
</evidence>
<dbReference type="Gene3D" id="3.30.9.10">
    <property type="entry name" value="D-Amino Acid Oxidase, subunit A, domain 2"/>
    <property type="match status" value="1"/>
</dbReference>
<dbReference type="Gene3D" id="2.40.30.110">
    <property type="entry name" value="Aminomethyltransferase beta-barrel domains"/>
    <property type="match status" value="1"/>
</dbReference>
<feature type="domain" description="Aminomethyltransferase C-terminal" evidence="5">
    <location>
        <begin position="733"/>
        <end position="817"/>
    </location>
</feature>
<dbReference type="Pfam" id="PF01266">
    <property type="entry name" value="DAO"/>
    <property type="match status" value="1"/>
</dbReference>
<evidence type="ECO:0000256" key="1">
    <source>
        <dbReference type="ARBA" id="ARBA00008609"/>
    </source>
</evidence>
<evidence type="ECO:0000259" key="3">
    <source>
        <dbReference type="Pfam" id="PF01266"/>
    </source>
</evidence>